<name>A0A1D8A560_9SPHN</name>
<dbReference type="RefSeq" id="WP_069708294.1">
    <property type="nucleotide sequence ID" value="NZ_CP017075.1"/>
</dbReference>
<protein>
    <submittedName>
        <fullName evidence="1">Uncharacterized protein</fullName>
    </submittedName>
</protein>
<sequence length="211" mass="23424">MASLIELCNRALANIAKGEIASLNEATPESKQCVRFAQPLLNEMIAWSDNMPLGRRRVVLAELVNDRPSEWLYAYAKPSDMETPLAIRRQDDPATCLPEGGPYNFPLQDGQALRFMLEGDKLYSNVATATLIYTANSLQASELGGLMQEAFVNELSVRISMPLTKDPKVKQALIPLARESRGNAIAHEENKMPQRQVTYVSEAELARMGML</sequence>
<evidence type="ECO:0000313" key="1">
    <source>
        <dbReference type="EMBL" id="AOR77226.1"/>
    </source>
</evidence>
<dbReference type="Proteomes" id="UP000094626">
    <property type="component" value="Chromosome"/>
</dbReference>
<dbReference type="AlphaFoldDB" id="A0A1D8A560"/>
<dbReference type="EMBL" id="CP017075">
    <property type="protein sequence ID" value="AOR77226.1"/>
    <property type="molecule type" value="Genomic_DNA"/>
</dbReference>
<keyword evidence="2" id="KW-1185">Reference proteome</keyword>
<dbReference type="KEGG" id="nre:BES08_11035"/>
<accession>A0A1D8A560</accession>
<gene>
    <name evidence="1" type="ORF">BES08_11035</name>
</gene>
<evidence type="ECO:0000313" key="2">
    <source>
        <dbReference type="Proteomes" id="UP000094626"/>
    </source>
</evidence>
<dbReference type="OrthoDB" id="7278537at2"/>
<proteinExistence type="predicted"/>
<reference evidence="2" key="1">
    <citation type="journal article" date="2017" name="J. Biotechnol.">
        <title>Complete genome sequence of Novosphingobium resinovorum SA1, a versatile xenobiotic-degrading bacterium capable of utilizing sulfanilic acid.</title>
        <authorList>
            <person name="Hegedus B."/>
            <person name="Kos P.B."/>
            <person name="Balint B."/>
            <person name="Maroti G."/>
            <person name="Gan H.M."/>
            <person name="Perei K."/>
            <person name="Rakhely G."/>
        </authorList>
    </citation>
    <scope>NUCLEOTIDE SEQUENCE [LARGE SCALE GENOMIC DNA]</scope>
    <source>
        <strain evidence="2">SA1</strain>
    </source>
</reference>
<organism evidence="1 2">
    <name type="scientific">Novosphingobium resinovorum</name>
    <dbReference type="NCBI Taxonomy" id="158500"/>
    <lineage>
        <taxon>Bacteria</taxon>
        <taxon>Pseudomonadati</taxon>
        <taxon>Pseudomonadota</taxon>
        <taxon>Alphaproteobacteria</taxon>
        <taxon>Sphingomonadales</taxon>
        <taxon>Sphingomonadaceae</taxon>
        <taxon>Novosphingobium</taxon>
    </lineage>
</organism>